<dbReference type="EMBL" id="DXHP01000091">
    <property type="protein sequence ID" value="HIW06504.1"/>
    <property type="molecule type" value="Genomic_DNA"/>
</dbReference>
<evidence type="ECO:0000313" key="2">
    <source>
        <dbReference type="EMBL" id="HIW06504.1"/>
    </source>
</evidence>
<dbReference type="Pfam" id="PF02627">
    <property type="entry name" value="CMD"/>
    <property type="match status" value="1"/>
</dbReference>
<dbReference type="PANTHER" id="PTHR35446">
    <property type="entry name" value="SI:CH211-175M2.5"/>
    <property type="match status" value="1"/>
</dbReference>
<gene>
    <name evidence="2" type="ORF">H9889_04165</name>
</gene>
<name>A0A9D1Q5J4_9GAMM</name>
<comment type="caution">
    <text evidence="2">The sequence shown here is derived from an EMBL/GenBank/DDBJ whole genome shotgun (WGS) entry which is preliminary data.</text>
</comment>
<dbReference type="Gene3D" id="1.20.1290.10">
    <property type="entry name" value="AhpD-like"/>
    <property type="match status" value="1"/>
</dbReference>
<reference evidence="2" key="1">
    <citation type="journal article" date="2021" name="PeerJ">
        <title>Extensive microbial diversity within the chicken gut microbiome revealed by metagenomics and culture.</title>
        <authorList>
            <person name="Gilroy R."/>
            <person name="Ravi A."/>
            <person name="Getino M."/>
            <person name="Pursley I."/>
            <person name="Horton D.L."/>
            <person name="Alikhan N.F."/>
            <person name="Baker D."/>
            <person name="Gharbi K."/>
            <person name="Hall N."/>
            <person name="Watson M."/>
            <person name="Adriaenssens E.M."/>
            <person name="Foster-Nyarko E."/>
            <person name="Jarju S."/>
            <person name="Secka A."/>
            <person name="Antonio M."/>
            <person name="Oren A."/>
            <person name="Chaudhuri R.R."/>
            <person name="La Ragione R."/>
            <person name="Hildebrand F."/>
            <person name="Pallen M.J."/>
        </authorList>
    </citation>
    <scope>NUCLEOTIDE SEQUENCE</scope>
    <source>
        <strain evidence="2">CHK160-9182</strain>
    </source>
</reference>
<proteinExistence type="predicted"/>
<feature type="domain" description="Carboxymuconolactone decarboxylase-like" evidence="1">
    <location>
        <begin position="46"/>
        <end position="103"/>
    </location>
</feature>
<dbReference type="InterPro" id="IPR004675">
    <property type="entry name" value="AhpD_core"/>
</dbReference>
<organism evidence="2 3">
    <name type="scientific">Candidatus Ignatzschineria merdigallinarum</name>
    <dbReference type="NCBI Taxonomy" id="2838621"/>
    <lineage>
        <taxon>Bacteria</taxon>
        <taxon>Pseudomonadati</taxon>
        <taxon>Pseudomonadota</taxon>
        <taxon>Gammaproteobacteria</taxon>
        <taxon>Cardiobacteriales</taxon>
        <taxon>Ignatzschineriaceae</taxon>
        <taxon>Ignatzschineria</taxon>
    </lineage>
</organism>
<dbReference type="NCBIfam" id="TIGR00778">
    <property type="entry name" value="ahpD_dom"/>
    <property type="match status" value="1"/>
</dbReference>
<evidence type="ECO:0000259" key="1">
    <source>
        <dbReference type="Pfam" id="PF02627"/>
    </source>
</evidence>
<dbReference type="InterPro" id="IPR029032">
    <property type="entry name" value="AhpD-like"/>
</dbReference>
<dbReference type="InterPro" id="IPR003779">
    <property type="entry name" value="CMD-like"/>
</dbReference>
<accession>A0A9D1Q5J4</accession>
<dbReference type="Proteomes" id="UP000823934">
    <property type="component" value="Unassembled WGS sequence"/>
</dbReference>
<dbReference type="PANTHER" id="PTHR35446:SF3">
    <property type="entry name" value="CMD DOMAIN-CONTAINING PROTEIN"/>
    <property type="match status" value="1"/>
</dbReference>
<reference evidence="2" key="2">
    <citation type="submission" date="2021-04" db="EMBL/GenBank/DDBJ databases">
        <authorList>
            <person name="Gilroy R."/>
        </authorList>
    </citation>
    <scope>NUCLEOTIDE SEQUENCE</scope>
    <source>
        <strain evidence="2">CHK160-9182</strain>
    </source>
</reference>
<dbReference type="AlphaFoldDB" id="A0A9D1Q5J4"/>
<dbReference type="SUPFAM" id="SSF69118">
    <property type="entry name" value="AhpD-like"/>
    <property type="match status" value="1"/>
</dbReference>
<dbReference type="GO" id="GO:0051920">
    <property type="term" value="F:peroxiredoxin activity"/>
    <property type="evidence" value="ECO:0007669"/>
    <property type="project" value="InterPro"/>
</dbReference>
<evidence type="ECO:0000313" key="3">
    <source>
        <dbReference type="Proteomes" id="UP000823934"/>
    </source>
</evidence>
<protein>
    <submittedName>
        <fullName evidence="2">Carboxymuconolactone decarboxylase family protein</fullName>
    </submittedName>
</protein>
<sequence>MAEFTLVTTETADDIAKPVLAQLQGKFGRLPNFFGALGIDGASLTSFLALQEKLNAQTHFSAREQELLALAVANFNGCHYCVSAHTFTAKRMAGLTAEECVAAQKGESHDSREKMLMTLAVSIVKNHGKLEDSLVEEAKSLGFTEADIVQISLLATLNSFTNWLNNFVDPEIDFPVVELI</sequence>